<dbReference type="EMBL" id="RAWB01001159">
    <property type="protein sequence ID" value="RKH33228.1"/>
    <property type="molecule type" value="Genomic_DNA"/>
</dbReference>
<feature type="transmembrane region" description="Helical" evidence="1">
    <location>
        <begin position="116"/>
        <end position="137"/>
    </location>
</feature>
<keyword evidence="1" id="KW-0472">Membrane</keyword>
<evidence type="ECO:0000313" key="3">
    <source>
        <dbReference type="Proteomes" id="UP000272888"/>
    </source>
</evidence>
<comment type="caution">
    <text evidence="2">The sequence shown here is derived from an EMBL/GenBank/DDBJ whole genome shotgun (WGS) entry which is preliminary data.</text>
</comment>
<keyword evidence="1" id="KW-1133">Transmembrane helix</keyword>
<evidence type="ECO:0000313" key="2">
    <source>
        <dbReference type="EMBL" id="RKH33228.1"/>
    </source>
</evidence>
<sequence>MNGVTDGVDFSSIQLIGTAVTPAVMVSGCGILATGLDNQISRITSRLRDMVREWRTLPEGHPRRTLLRDEVAIMDRRHAILAKAIGFTYAALLSFVATSLLYLLRRSVPVPEALPVASFSLGVLLLGTMAVFALASLRLSRRAIALEREDLFRDGPPPGASGV</sequence>
<organism evidence="2 3">
    <name type="scientific">Corallococcus llansteffanensis</name>
    <dbReference type="NCBI Taxonomy" id="2316731"/>
    <lineage>
        <taxon>Bacteria</taxon>
        <taxon>Pseudomonadati</taxon>
        <taxon>Myxococcota</taxon>
        <taxon>Myxococcia</taxon>
        <taxon>Myxococcales</taxon>
        <taxon>Cystobacterineae</taxon>
        <taxon>Myxococcaceae</taxon>
        <taxon>Corallococcus</taxon>
    </lineage>
</organism>
<evidence type="ECO:0000256" key="1">
    <source>
        <dbReference type="SAM" id="Phobius"/>
    </source>
</evidence>
<name>A0A3A8ML92_9BACT</name>
<feature type="transmembrane region" description="Helical" evidence="1">
    <location>
        <begin position="12"/>
        <end position="36"/>
    </location>
</feature>
<reference evidence="3" key="1">
    <citation type="submission" date="2018-09" db="EMBL/GenBank/DDBJ databases">
        <authorList>
            <person name="Livingstone P.G."/>
            <person name="Whitworth D.E."/>
        </authorList>
    </citation>
    <scope>NUCLEOTIDE SEQUENCE [LARGE SCALE GENOMIC DNA]</scope>
    <source>
        <strain evidence="3">CA051B</strain>
    </source>
</reference>
<keyword evidence="3" id="KW-1185">Reference proteome</keyword>
<protein>
    <submittedName>
        <fullName evidence="2">DUF2721 domain-containing protein</fullName>
    </submittedName>
</protein>
<feature type="transmembrane region" description="Helical" evidence="1">
    <location>
        <begin position="84"/>
        <end position="104"/>
    </location>
</feature>
<proteinExistence type="predicted"/>
<dbReference type="AlphaFoldDB" id="A0A3A8ML92"/>
<dbReference type="Proteomes" id="UP000272888">
    <property type="component" value="Unassembled WGS sequence"/>
</dbReference>
<keyword evidence="1" id="KW-0812">Transmembrane</keyword>
<dbReference type="Pfam" id="PF11026">
    <property type="entry name" value="DUF2721"/>
    <property type="match status" value="1"/>
</dbReference>
<dbReference type="InterPro" id="IPR021279">
    <property type="entry name" value="DUF2721"/>
</dbReference>
<accession>A0A3A8ML92</accession>
<gene>
    <name evidence="2" type="ORF">D7V93_43910</name>
</gene>